<dbReference type="AlphaFoldDB" id="A0A8F6MJS1"/>
<proteinExistence type="predicted"/>
<dbReference type="RefSeq" id="WP_125297385.1">
    <property type="nucleotide sequence ID" value="NZ_BKGM01000001.1"/>
</dbReference>
<dbReference type="Proteomes" id="UP000279359">
    <property type="component" value="Chromosome"/>
</dbReference>
<reference evidence="1" key="2">
    <citation type="submission" date="2021-06" db="EMBL/GenBank/DDBJ databases">
        <authorList>
            <person name="Diorio-Toth L."/>
        </authorList>
    </citation>
    <scope>NUCLEOTIDE SEQUENCE</scope>
    <source>
        <strain evidence="1">AJ_351</strain>
    </source>
</reference>
<protein>
    <submittedName>
        <fullName evidence="1">Uncharacterized protein</fullName>
    </submittedName>
</protein>
<name>A0A8F6MJS1_ACIJU</name>
<evidence type="ECO:0000313" key="1">
    <source>
        <dbReference type="EMBL" id="QXR28149.1"/>
    </source>
</evidence>
<organism evidence="1">
    <name type="scientific">Acinetobacter junii</name>
    <dbReference type="NCBI Taxonomy" id="40215"/>
    <lineage>
        <taxon>Bacteria</taxon>
        <taxon>Pseudomonadati</taxon>
        <taxon>Pseudomonadota</taxon>
        <taxon>Gammaproteobacteria</taxon>
        <taxon>Moraxellales</taxon>
        <taxon>Moraxellaceae</taxon>
        <taxon>Acinetobacter</taxon>
    </lineage>
</organism>
<sequence length="60" mass="6669">MPCDWVKVIFLILATRSITTRLEPGQSFALFFPRSGMKIAVFTPENGLISCKGTIKLRPA</sequence>
<reference evidence="1" key="1">
    <citation type="journal article" date="2019" name="Nat. Commun.">
        <title>Spatiotemporal dynamics of multidrug resistant bacteria on intensive care unit surfaces.</title>
        <authorList>
            <person name="D'Souza A.W."/>
            <person name="Potter R.F."/>
            <person name="Wallace M."/>
            <person name="Shupe A."/>
            <person name="Patel S."/>
            <person name="Sun X."/>
            <person name="Gul D."/>
            <person name="Kwon J.H."/>
            <person name="Andleeb S."/>
            <person name="Burnham C.D."/>
            <person name="Dantas G."/>
        </authorList>
    </citation>
    <scope>NUCLEOTIDE SEQUENCE</scope>
    <source>
        <strain evidence="1">AJ_351</strain>
    </source>
</reference>
<accession>A0A8F6MJS1</accession>
<gene>
    <name evidence="1" type="ORF">EGT69_002110</name>
</gene>
<dbReference type="EMBL" id="CP078018">
    <property type="protein sequence ID" value="QXR28149.1"/>
    <property type="molecule type" value="Genomic_DNA"/>
</dbReference>